<keyword evidence="1" id="KW-1133">Transmembrane helix</keyword>
<dbReference type="PANTHER" id="PTHR46687">
    <property type="entry name" value="PROTEIN DISPATCHED HOMOLOG 3"/>
    <property type="match status" value="1"/>
</dbReference>
<name>A0AAV4I9M5_9GAST</name>
<feature type="transmembrane region" description="Helical" evidence="1">
    <location>
        <begin position="142"/>
        <end position="162"/>
    </location>
</feature>
<evidence type="ECO:0000313" key="4">
    <source>
        <dbReference type="Proteomes" id="UP000762676"/>
    </source>
</evidence>
<dbReference type="GO" id="GO:0005737">
    <property type="term" value="C:cytoplasm"/>
    <property type="evidence" value="ECO:0007669"/>
    <property type="project" value="TreeGrafter"/>
</dbReference>
<dbReference type="SUPFAM" id="SSF82866">
    <property type="entry name" value="Multidrug efflux transporter AcrB transmembrane domain"/>
    <property type="match status" value="1"/>
</dbReference>
<evidence type="ECO:0000256" key="1">
    <source>
        <dbReference type="SAM" id="Phobius"/>
    </source>
</evidence>
<dbReference type="EMBL" id="BMAT01002452">
    <property type="protein sequence ID" value="GFS07129.1"/>
    <property type="molecule type" value="Genomic_DNA"/>
</dbReference>
<evidence type="ECO:0000313" key="3">
    <source>
        <dbReference type="EMBL" id="GFS07129.1"/>
    </source>
</evidence>
<keyword evidence="4" id="KW-1185">Reference proteome</keyword>
<keyword evidence="1" id="KW-0472">Membrane</keyword>
<feature type="transmembrane region" description="Helical" evidence="1">
    <location>
        <begin position="70"/>
        <end position="93"/>
    </location>
</feature>
<feature type="non-terminal residue" evidence="3">
    <location>
        <position position="1"/>
    </location>
</feature>
<evidence type="ECO:0000256" key="2">
    <source>
        <dbReference type="SAM" id="SignalP"/>
    </source>
</evidence>
<dbReference type="InterPro" id="IPR042480">
    <property type="entry name" value="DISP3"/>
</dbReference>
<accession>A0AAV4I9M5</accession>
<dbReference type="Gene3D" id="1.20.1640.10">
    <property type="entry name" value="Multidrug efflux transporter AcrB transmembrane domain"/>
    <property type="match status" value="1"/>
</dbReference>
<dbReference type="PANTHER" id="PTHR46687:SF1">
    <property type="entry name" value="PROTEIN DISPATCHED HOMOLOG 3"/>
    <property type="match status" value="1"/>
</dbReference>
<reference evidence="3 4" key="1">
    <citation type="journal article" date="2021" name="Elife">
        <title>Chloroplast acquisition without the gene transfer in kleptoplastic sea slugs, Plakobranchus ocellatus.</title>
        <authorList>
            <person name="Maeda T."/>
            <person name="Takahashi S."/>
            <person name="Yoshida T."/>
            <person name="Shimamura S."/>
            <person name="Takaki Y."/>
            <person name="Nagai Y."/>
            <person name="Toyoda A."/>
            <person name="Suzuki Y."/>
            <person name="Arimoto A."/>
            <person name="Ishii H."/>
            <person name="Satoh N."/>
            <person name="Nishiyama T."/>
            <person name="Hasebe M."/>
            <person name="Maruyama T."/>
            <person name="Minagawa J."/>
            <person name="Obokata J."/>
            <person name="Shigenobu S."/>
        </authorList>
    </citation>
    <scope>NUCLEOTIDE SEQUENCE [LARGE SCALE GENOMIC DNA]</scope>
</reference>
<comment type="caution">
    <text evidence="3">The sequence shown here is derived from an EMBL/GenBank/DDBJ whole genome shotgun (WGS) entry which is preliminary data.</text>
</comment>
<sequence length="183" mass="18831">MICCVVGVFALCGWEMGAVEAVSLSILVGSSVDYLVHIVEGYILAGRQLPQHLLHTQPAGDLSRARTSLAVRHIGVAVVCSALTTVIAAVPLTQTSIQPFAKFGAILLLNTSVSVVMTLTLAVGLLALFAPGRYQSSLRSHVLALVVAGTVTGATVLAIYIASSCFGVRVPGPSGEPLFSGSS</sequence>
<keyword evidence="1" id="KW-0812">Transmembrane</keyword>
<dbReference type="Proteomes" id="UP000762676">
    <property type="component" value="Unassembled WGS sequence"/>
</dbReference>
<evidence type="ECO:0008006" key="5">
    <source>
        <dbReference type="Google" id="ProtNLM"/>
    </source>
</evidence>
<feature type="signal peptide" evidence="2">
    <location>
        <begin position="1"/>
        <end position="21"/>
    </location>
</feature>
<feature type="chain" id="PRO_5043338088" description="SSD domain-containing protein" evidence="2">
    <location>
        <begin position="22"/>
        <end position="183"/>
    </location>
</feature>
<protein>
    <recommendedName>
        <fullName evidence="5">SSD domain-containing protein</fullName>
    </recommendedName>
</protein>
<proteinExistence type="predicted"/>
<gene>
    <name evidence="3" type="ORF">ElyMa_001241600</name>
</gene>
<organism evidence="3 4">
    <name type="scientific">Elysia marginata</name>
    <dbReference type="NCBI Taxonomy" id="1093978"/>
    <lineage>
        <taxon>Eukaryota</taxon>
        <taxon>Metazoa</taxon>
        <taxon>Spiralia</taxon>
        <taxon>Lophotrochozoa</taxon>
        <taxon>Mollusca</taxon>
        <taxon>Gastropoda</taxon>
        <taxon>Heterobranchia</taxon>
        <taxon>Euthyneura</taxon>
        <taxon>Panpulmonata</taxon>
        <taxon>Sacoglossa</taxon>
        <taxon>Placobranchoidea</taxon>
        <taxon>Plakobranchidae</taxon>
        <taxon>Elysia</taxon>
    </lineage>
</organism>
<feature type="transmembrane region" description="Helical" evidence="1">
    <location>
        <begin position="105"/>
        <end position="130"/>
    </location>
</feature>
<dbReference type="AlphaFoldDB" id="A0AAV4I9M5"/>
<keyword evidence="2" id="KW-0732">Signal</keyword>